<dbReference type="InterPro" id="IPR045062">
    <property type="entry name" value="Cyt_c_biogenesis_CcsA/CcmC"/>
</dbReference>
<keyword evidence="2 6" id="KW-0812">Transmembrane</keyword>
<feature type="domain" description="Cytochrome c assembly protein" evidence="7">
    <location>
        <begin position="965"/>
        <end position="1166"/>
    </location>
</feature>
<keyword evidence="10" id="KW-1185">Reference proteome</keyword>
<evidence type="ECO:0000256" key="2">
    <source>
        <dbReference type="ARBA" id="ARBA00022692"/>
    </source>
</evidence>
<dbReference type="Proteomes" id="UP000318995">
    <property type="component" value="Unassembled WGS sequence"/>
</dbReference>
<dbReference type="GO" id="GO:0020037">
    <property type="term" value="F:heme binding"/>
    <property type="evidence" value="ECO:0007669"/>
    <property type="project" value="InterPro"/>
</dbReference>
<feature type="transmembrane region" description="Helical" evidence="6">
    <location>
        <begin position="1078"/>
        <end position="1099"/>
    </location>
</feature>
<dbReference type="EMBL" id="SJPH01000005">
    <property type="protein sequence ID" value="TWT42932.1"/>
    <property type="molecule type" value="Genomic_DNA"/>
</dbReference>
<name>A0A5C5VZM3_9BACT</name>
<feature type="transmembrane region" description="Helical" evidence="6">
    <location>
        <begin position="935"/>
        <end position="957"/>
    </location>
</feature>
<sequence length="1203" mass="131647">MPSLVDTPLPPQRSATPTAAKPGWWRAIEALASLKLTVVLFALAIFLVFVGTLAQVDHDIWYVVDHTYFRVFWAQVEWQALARFVELFSRAEPRPISGGFWFPGGLLIGGVMMVNLTAAHALRFKVAAKGQRLAGGLALIALGMAATAWVVVSGMDDAFASQLSPALCETLWQTLRGALAVLALGGTYWSVQSYQRVRPAEWWLAAATNLGLLLASGWLLSNPQWRLDDAGLRILWQLAKGGLAATVLLAGCWLVFRKRAGIVLLHAGIGLLMFGELLTGLTADEAQMRLSEGQTVNYAYDIRSTELAIVTPDGDADRVTVIPEQRLALAARTGRPIEHSNLPFTVRVVRFDGNSTLKQPLPNSENLATRGAGQTVLALPSASVVGVGPDQTVNLPSAYVELLSKASGESLGVWLVSSSMLEGPQGGQLLPQSVETEGVTHAIELRFERHYKPYSVTLEDFTTEYYVGTQTPKNYESNILLRDPAENVDRRVRIWMNNPLRYSGDTLYQSGFIDEQTTILQVTSNGGWMIPYVSCMLVGVGMLAHFGVTLSRFLRRRTEEAERRPPPQAGAATAGALAENGGWRALLRLATWRSPLVWAPALVALVIGGYLASKARPARDVPGQFAVQRFGRTPLADDGRVKPLDTLARITLQYLSGKQEAPSRPGSDEPTSAIVWLLDCLTDPNKARDYRVFRIDNLELLDTLGLERRTGSYRYSLGEILKNDERFRKQVALANEKPKKSRSLTENRTLELNEKLMRMSLLMGAFSSPRISIDPERMQETLAITQQQISRLRSAPVPRIAPPVEPSGEWSTLFEAEYLDLLAQARRSERNPATVALAGVLDAYANEDPAAFAARLAALEAAVGKYEARLAEDNSAGGLAPAERLSLGKIAFEQFFNEFSPFYYCAVCYLMAFLMVATSWVPPPGSTLARSLGRCATSAIAVTLLVHTFALVARVYISGRPPVTTLYSSAVFIGWAAALFGLAFEAIYRLGIGALVSSVLGFLTLLVAYFLSLDGDTFTVLQAVLDTQFWLATHVVCVTLGYSTTYLAGFLAAVYLLGATLLNRFDQHARDQLVRMTYGTLCFALFFSFIGTVLGGLWADDSWGRFWGWDPKENGALIIVLWNALVLHARWGKLVGPVGLCVLTVAGNIVTSWSWFGVNELGVGLHSYGFTNGVSFWLLMFALSQLAVMTIGLIPFLKRTARA</sequence>
<dbReference type="InterPro" id="IPR002541">
    <property type="entry name" value="Cyt_c_assembly"/>
</dbReference>
<evidence type="ECO:0000256" key="1">
    <source>
        <dbReference type="ARBA" id="ARBA00004141"/>
    </source>
</evidence>
<dbReference type="RefSeq" id="WP_146574804.1">
    <property type="nucleotide sequence ID" value="NZ_SJPH01000005.1"/>
</dbReference>
<feature type="transmembrane region" description="Helical" evidence="6">
    <location>
        <begin position="963"/>
        <end position="983"/>
    </location>
</feature>
<evidence type="ECO:0000256" key="5">
    <source>
        <dbReference type="ARBA" id="ARBA00023136"/>
    </source>
</evidence>
<evidence type="ECO:0000256" key="6">
    <source>
        <dbReference type="SAM" id="Phobius"/>
    </source>
</evidence>
<evidence type="ECO:0000256" key="3">
    <source>
        <dbReference type="ARBA" id="ARBA00022748"/>
    </source>
</evidence>
<gene>
    <name evidence="9" type="primary">ccsA</name>
    <name evidence="9" type="ORF">Pla111_25700</name>
</gene>
<feature type="domain" description="ResB-like" evidence="8">
    <location>
        <begin position="449"/>
        <end position="514"/>
    </location>
</feature>
<evidence type="ECO:0000313" key="10">
    <source>
        <dbReference type="Proteomes" id="UP000318995"/>
    </source>
</evidence>
<feature type="transmembrane region" description="Helical" evidence="6">
    <location>
        <begin position="1176"/>
        <end position="1197"/>
    </location>
</feature>
<feature type="transmembrane region" description="Helical" evidence="6">
    <location>
        <begin position="1138"/>
        <end position="1156"/>
    </location>
</feature>
<reference evidence="9 10" key="1">
    <citation type="submission" date="2019-02" db="EMBL/GenBank/DDBJ databases">
        <title>Deep-cultivation of Planctomycetes and their phenomic and genomic characterization uncovers novel biology.</title>
        <authorList>
            <person name="Wiegand S."/>
            <person name="Jogler M."/>
            <person name="Boedeker C."/>
            <person name="Pinto D."/>
            <person name="Vollmers J."/>
            <person name="Rivas-Marin E."/>
            <person name="Kohn T."/>
            <person name="Peeters S.H."/>
            <person name="Heuer A."/>
            <person name="Rast P."/>
            <person name="Oberbeckmann S."/>
            <person name="Bunk B."/>
            <person name="Jeske O."/>
            <person name="Meyerdierks A."/>
            <person name="Storesund J.E."/>
            <person name="Kallscheuer N."/>
            <person name="Luecker S."/>
            <person name="Lage O.M."/>
            <person name="Pohl T."/>
            <person name="Merkel B.J."/>
            <person name="Hornburger P."/>
            <person name="Mueller R.-W."/>
            <person name="Bruemmer F."/>
            <person name="Labrenz M."/>
            <person name="Spormann A.M."/>
            <person name="Op Den Camp H."/>
            <person name="Overmann J."/>
            <person name="Amann R."/>
            <person name="Jetten M.S.M."/>
            <person name="Mascher T."/>
            <person name="Medema M.H."/>
            <person name="Devos D.P."/>
            <person name="Kaster A.-K."/>
            <person name="Ovreas L."/>
            <person name="Rohde M."/>
            <person name="Galperin M.Y."/>
            <person name="Jogler C."/>
        </authorList>
    </citation>
    <scope>NUCLEOTIDE SEQUENCE [LARGE SCALE GENOMIC DNA]</scope>
    <source>
        <strain evidence="9 10">Pla111</strain>
    </source>
</reference>
<feature type="transmembrane region" description="Helical" evidence="6">
    <location>
        <begin position="100"/>
        <end position="121"/>
    </location>
</feature>
<dbReference type="OrthoDB" id="9814290at2"/>
<keyword evidence="5 6" id="KW-0472">Membrane</keyword>
<comment type="caution">
    <text evidence="9">The sequence shown here is derived from an EMBL/GenBank/DDBJ whole genome shotgun (WGS) entry which is preliminary data.</text>
</comment>
<feature type="transmembrane region" description="Helical" evidence="6">
    <location>
        <begin position="36"/>
        <end position="56"/>
    </location>
</feature>
<organism evidence="9 10">
    <name type="scientific">Botrimarina hoheduenensis</name>
    <dbReference type="NCBI Taxonomy" id="2528000"/>
    <lineage>
        <taxon>Bacteria</taxon>
        <taxon>Pseudomonadati</taxon>
        <taxon>Planctomycetota</taxon>
        <taxon>Planctomycetia</taxon>
        <taxon>Pirellulales</taxon>
        <taxon>Lacipirellulaceae</taxon>
        <taxon>Botrimarina</taxon>
    </lineage>
</organism>
<evidence type="ECO:0000313" key="9">
    <source>
        <dbReference type="EMBL" id="TWT42932.1"/>
    </source>
</evidence>
<evidence type="ECO:0000256" key="4">
    <source>
        <dbReference type="ARBA" id="ARBA00022989"/>
    </source>
</evidence>
<dbReference type="Pfam" id="PF01578">
    <property type="entry name" value="Cytochrom_C_asm"/>
    <property type="match status" value="1"/>
</dbReference>
<keyword evidence="3" id="KW-0201">Cytochrome c-type biogenesis</keyword>
<dbReference type="GO" id="GO:0017004">
    <property type="term" value="P:cytochrome complex assembly"/>
    <property type="evidence" value="ECO:0007669"/>
    <property type="project" value="UniProtKB-KW"/>
</dbReference>
<dbReference type="AlphaFoldDB" id="A0A5C5VZM3"/>
<comment type="subcellular location">
    <subcellularLocation>
        <location evidence="1">Membrane</location>
        <topology evidence="1">Multi-pass membrane protein</topology>
    </subcellularLocation>
</comment>
<feature type="transmembrane region" description="Helical" evidence="6">
    <location>
        <begin position="172"/>
        <end position="191"/>
    </location>
</feature>
<feature type="transmembrane region" description="Helical" evidence="6">
    <location>
        <begin position="234"/>
        <end position="256"/>
    </location>
</feature>
<dbReference type="InterPro" id="IPR007816">
    <property type="entry name" value="ResB-like_domain"/>
</dbReference>
<feature type="transmembrane region" description="Helical" evidence="6">
    <location>
        <begin position="528"/>
        <end position="554"/>
    </location>
</feature>
<keyword evidence="4 6" id="KW-1133">Transmembrane helix</keyword>
<dbReference type="PANTHER" id="PTHR30071">
    <property type="entry name" value="HEME EXPORTER PROTEIN C"/>
    <property type="match status" value="1"/>
</dbReference>
<feature type="transmembrane region" description="Helical" evidence="6">
    <location>
        <begin position="990"/>
        <end position="1011"/>
    </location>
</feature>
<feature type="transmembrane region" description="Helical" evidence="6">
    <location>
        <begin position="203"/>
        <end position="222"/>
    </location>
</feature>
<feature type="transmembrane region" description="Helical" evidence="6">
    <location>
        <begin position="263"/>
        <end position="283"/>
    </location>
</feature>
<feature type="transmembrane region" description="Helical" evidence="6">
    <location>
        <begin position="901"/>
        <end position="923"/>
    </location>
</feature>
<evidence type="ECO:0000259" key="7">
    <source>
        <dbReference type="Pfam" id="PF01578"/>
    </source>
</evidence>
<proteinExistence type="predicted"/>
<protein>
    <submittedName>
        <fullName evidence="9">Cytochrome c biogenesis protein CcsA</fullName>
    </submittedName>
</protein>
<dbReference type="GO" id="GO:0005886">
    <property type="term" value="C:plasma membrane"/>
    <property type="evidence" value="ECO:0007669"/>
    <property type="project" value="TreeGrafter"/>
</dbReference>
<feature type="transmembrane region" description="Helical" evidence="6">
    <location>
        <begin position="133"/>
        <end position="152"/>
    </location>
</feature>
<dbReference type="PANTHER" id="PTHR30071:SF1">
    <property type="entry name" value="CYTOCHROME B_B6 PROTEIN-RELATED"/>
    <property type="match status" value="1"/>
</dbReference>
<dbReference type="Pfam" id="PF05140">
    <property type="entry name" value="ResB"/>
    <property type="match status" value="1"/>
</dbReference>
<feature type="transmembrane region" description="Helical" evidence="6">
    <location>
        <begin position="1031"/>
        <end position="1057"/>
    </location>
</feature>
<accession>A0A5C5VZM3</accession>
<evidence type="ECO:0000259" key="8">
    <source>
        <dbReference type="Pfam" id="PF05140"/>
    </source>
</evidence>